<evidence type="ECO:0000313" key="8">
    <source>
        <dbReference type="Proteomes" id="UP000694920"/>
    </source>
</evidence>
<keyword evidence="3" id="KW-0949">S-adenosyl-L-methionine</keyword>
<name>A0AAJ7W395_CEPCN</name>
<dbReference type="InterPro" id="IPR002893">
    <property type="entry name" value="Znf_MYND"/>
</dbReference>
<dbReference type="Pfam" id="PF01753">
    <property type="entry name" value="zf-MYND"/>
    <property type="match status" value="1"/>
</dbReference>
<dbReference type="GO" id="GO:0042051">
    <property type="term" value="P:compound eye photoreceptor development"/>
    <property type="evidence" value="ECO:0007669"/>
    <property type="project" value="TreeGrafter"/>
</dbReference>
<proteinExistence type="predicted"/>
<dbReference type="Gene3D" id="2.170.270.10">
    <property type="entry name" value="SET domain"/>
    <property type="match status" value="2"/>
</dbReference>
<dbReference type="GO" id="GO:0008168">
    <property type="term" value="F:methyltransferase activity"/>
    <property type="evidence" value="ECO:0007669"/>
    <property type="project" value="UniProtKB-KW"/>
</dbReference>
<gene>
    <name evidence="9" type="primary">LOC107269306</name>
</gene>
<evidence type="ECO:0000259" key="7">
    <source>
        <dbReference type="Pfam" id="PF01753"/>
    </source>
</evidence>
<dbReference type="GO" id="GO:0005737">
    <property type="term" value="C:cytoplasm"/>
    <property type="evidence" value="ECO:0007669"/>
    <property type="project" value="TreeGrafter"/>
</dbReference>
<dbReference type="InterPro" id="IPR011990">
    <property type="entry name" value="TPR-like_helical_dom_sf"/>
</dbReference>
<keyword evidence="2" id="KW-0808">Transferase</keyword>
<dbReference type="Gene3D" id="1.25.40.10">
    <property type="entry name" value="Tetratricopeptide repeat domain"/>
    <property type="match status" value="2"/>
</dbReference>
<dbReference type="Gene3D" id="6.10.140.2220">
    <property type="match status" value="1"/>
</dbReference>
<keyword evidence="5" id="KW-0863">Zinc-finger</keyword>
<dbReference type="GO" id="GO:0032259">
    <property type="term" value="P:methylation"/>
    <property type="evidence" value="ECO:0007669"/>
    <property type="project" value="UniProtKB-KW"/>
</dbReference>
<dbReference type="Gene3D" id="1.10.220.160">
    <property type="match status" value="1"/>
</dbReference>
<evidence type="ECO:0000256" key="4">
    <source>
        <dbReference type="ARBA" id="ARBA00022723"/>
    </source>
</evidence>
<feature type="domain" description="MYND-type" evidence="7">
    <location>
        <begin position="337"/>
        <end position="376"/>
    </location>
</feature>
<dbReference type="AlphaFoldDB" id="A0AAJ7W395"/>
<reference evidence="9" key="1">
    <citation type="submission" date="2025-08" db="UniProtKB">
        <authorList>
            <consortium name="RefSeq"/>
        </authorList>
    </citation>
    <scope>IDENTIFICATION</scope>
</reference>
<accession>A0AAJ7W395</accession>
<organism evidence="8 9">
    <name type="scientific">Cephus cinctus</name>
    <name type="common">Wheat stem sawfly</name>
    <dbReference type="NCBI Taxonomy" id="211228"/>
    <lineage>
        <taxon>Eukaryota</taxon>
        <taxon>Metazoa</taxon>
        <taxon>Ecdysozoa</taxon>
        <taxon>Arthropoda</taxon>
        <taxon>Hexapoda</taxon>
        <taxon>Insecta</taxon>
        <taxon>Pterygota</taxon>
        <taxon>Neoptera</taxon>
        <taxon>Endopterygota</taxon>
        <taxon>Hymenoptera</taxon>
        <taxon>Cephoidea</taxon>
        <taxon>Cephidae</taxon>
        <taxon>Cephus</taxon>
    </lineage>
</organism>
<dbReference type="Proteomes" id="UP000694920">
    <property type="component" value="Unplaced"/>
</dbReference>
<dbReference type="PANTHER" id="PTHR46165">
    <property type="entry name" value="SET AND MYND DOMAIN-CONTAINING PROTEIN 4"/>
    <property type="match status" value="1"/>
</dbReference>
<sequence>MVGLSTQIASATSRGASTKFIVDVSERCFSTEATKIVERWMENDRFYRNLCSMETLQSGSKGFFQEFSNAVVDEVGDAWITKVFGKANSDEERIRIIFTDKKIKDVVLETLNRVQELYRDKSADISLKRRLEGIMENVAGNYEKALLLLSQAVLRAPPTGKVKNIDQGLSLALALFARADTLMALNEYQLALEDLQSAEKEGLPDSLRAKLHWKIGNCQRTLGFGEKARISLSLAEKLLPPERITERRELMKDMDRLNFNESLEKPKEIDKEPNPAVILTGGANATFPGASRLLTIKETQDAGRHAIASEEIHPGDTLAAEPPLAACLLPEFYGSHCHHCFTRLRAPVGCSICSSVAFCGSSCRDTAMSTYHKYECKIIALMIGSGMSILSTVAFRMVTQVGIEGCLEICKRIKLGQNNINEANEESRTKSDEKLAISKSAKRRLRKKKLKEAGEKSAEDLADFTGQEMNEEQNKSHVDLRAYELVTLAGQRSPEDFLRRTLMATFHLKCLQKVGFFVNPSKFNEGPSVEELLVGSLLLRNLQLLQFNAHEVSETRLGNDHRFRGSKTIYIGVAIYPTVAFFNHDCYPAVTRYFSGRNIVIRAIRPLRVGDVLAENYGPIFTKRSLVERQRSLTGRYWFKCSCRACYEDWPGFKSLTNDCARLRCPSEGCTRLLVQPREPKKPVKCPGCQKKVNLEHRLNKLRECELDYAQGHAIMEAERVDDAIQAFAEALEKFHKIASPPHRDTHLAEIALAACMAISGNTWKPTNSGGGERQLALL</sequence>
<dbReference type="InterPro" id="IPR052097">
    <property type="entry name" value="SET-MYND_domain_protein"/>
</dbReference>
<evidence type="ECO:0000313" key="9">
    <source>
        <dbReference type="RefSeq" id="XP_024942352.1"/>
    </source>
</evidence>
<dbReference type="GO" id="GO:0042826">
    <property type="term" value="F:histone deacetylase binding"/>
    <property type="evidence" value="ECO:0007669"/>
    <property type="project" value="TreeGrafter"/>
</dbReference>
<evidence type="ECO:0000256" key="3">
    <source>
        <dbReference type="ARBA" id="ARBA00022691"/>
    </source>
</evidence>
<keyword evidence="4" id="KW-0479">Metal-binding</keyword>
<evidence type="ECO:0000256" key="6">
    <source>
        <dbReference type="ARBA" id="ARBA00022833"/>
    </source>
</evidence>
<evidence type="ECO:0000256" key="5">
    <source>
        <dbReference type="ARBA" id="ARBA00022771"/>
    </source>
</evidence>
<keyword evidence="1" id="KW-0489">Methyltransferase</keyword>
<dbReference type="GeneID" id="107269306"/>
<dbReference type="GO" id="GO:0008270">
    <property type="term" value="F:zinc ion binding"/>
    <property type="evidence" value="ECO:0007669"/>
    <property type="project" value="UniProtKB-KW"/>
</dbReference>
<dbReference type="SUPFAM" id="SSF82199">
    <property type="entry name" value="SET domain"/>
    <property type="match status" value="1"/>
</dbReference>
<dbReference type="InterPro" id="IPR046341">
    <property type="entry name" value="SET_dom_sf"/>
</dbReference>
<evidence type="ECO:0000256" key="1">
    <source>
        <dbReference type="ARBA" id="ARBA00022603"/>
    </source>
</evidence>
<dbReference type="PANTHER" id="PTHR46165:SF5">
    <property type="entry name" value="RE32936P"/>
    <property type="match status" value="1"/>
</dbReference>
<dbReference type="RefSeq" id="XP_024942352.1">
    <property type="nucleotide sequence ID" value="XM_025086584.1"/>
</dbReference>
<keyword evidence="6" id="KW-0862">Zinc</keyword>
<protein>
    <submittedName>
        <fullName evidence="9">SET and MYND domain-containing protein 4 isoform X1</fullName>
    </submittedName>
</protein>
<dbReference type="CDD" id="cd10536">
    <property type="entry name" value="SET_SMYD4"/>
    <property type="match status" value="1"/>
</dbReference>
<evidence type="ECO:0000256" key="2">
    <source>
        <dbReference type="ARBA" id="ARBA00022679"/>
    </source>
</evidence>
<dbReference type="GO" id="GO:0005634">
    <property type="term" value="C:nucleus"/>
    <property type="evidence" value="ECO:0007669"/>
    <property type="project" value="TreeGrafter"/>
</dbReference>
<dbReference type="SUPFAM" id="SSF144232">
    <property type="entry name" value="HIT/MYND zinc finger-like"/>
    <property type="match status" value="1"/>
</dbReference>
<dbReference type="InterPro" id="IPR044421">
    <property type="entry name" value="SMYD4_SET"/>
</dbReference>
<keyword evidence="8" id="KW-1185">Reference proteome</keyword>
<dbReference type="SUPFAM" id="SSF48452">
    <property type="entry name" value="TPR-like"/>
    <property type="match status" value="1"/>
</dbReference>